<sequence>MPFPFNVIKIQIGHRGAEWGGLSRGARGAGAAGPPGRSAGLAAAAFPCRQPAAPLCAPSRGHLRPPRPRSRPGPVARPLRRARRAEPCMLTTGRGAGRQAASRRCGPRTARARTGHVAARAHGAALGARARATEAHRELRLHVRPHGLRQLHGLPGGAGGSRVSVPRHHLSARPRM</sequence>
<dbReference type="AlphaFoldDB" id="A0A8J9VTT1"/>
<dbReference type="EMBL" id="OV170228">
    <property type="protein sequence ID" value="CAH0729788.1"/>
    <property type="molecule type" value="Genomic_DNA"/>
</dbReference>
<name>A0A8J9VTT1_9NEOP</name>
<gene>
    <name evidence="2" type="ORF">BINO364_LOCUS14843</name>
</gene>
<feature type="compositionally biased region" description="Basic residues" evidence="1">
    <location>
        <begin position="165"/>
        <end position="176"/>
    </location>
</feature>
<evidence type="ECO:0000313" key="2">
    <source>
        <dbReference type="EMBL" id="CAH0729788.1"/>
    </source>
</evidence>
<accession>A0A8J9VTT1</accession>
<dbReference type="OrthoDB" id="7491248at2759"/>
<proteinExistence type="predicted"/>
<feature type="region of interest" description="Disordered" evidence="1">
    <location>
        <begin position="149"/>
        <end position="176"/>
    </location>
</feature>
<feature type="compositionally biased region" description="Basic residues" evidence="1">
    <location>
        <begin position="61"/>
        <end position="70"/>
    </location>
</feature>
<dbReference type="Proteomes" id="UP000838878">
    <property type="component" value="Chromosome 8"/>
</dbReference>
<evidence type="ECO:0000256" key="1">
    <source>
        <dbReference type="SAM" id="MobiDB-lite"/>
    </source>
</evidence>
<feature type="region of interest" description="Disordered" evidence="1">
    <location>
        <begin position="57"/>
        <end position="118"/>
    </location>
</feature>
<keyword evidence="3" id="KW-1185">Reference proteome</keyword>
<organism evidence="2 3">
    <name type="scientific">Brenthis ino</name>
    <name type="common">lesser marbled fritillary</name>
    <dbReference type="NCBI Taxonomy" id="405034"/>
    <lineage>
        <taxon>Eukaryota</taxon>
        <taxon>Metazoa</taxon>
        <taxon>Ecdysozoa</taxon>
        <taxon>Arthropoda</taxon>
        <taxon>Hexapoda</taxon>
        <taxon>Insecta</taxon>
        <taxon>Pterygota</taxon>
        <taxon>Neoptera</taxon>
        <taxon>Endopterygota</taxon>
        <taxon>Lepidoptera</taxon>
        <taxon>Glossata</taxon>
        <taxon>Ditrysia</taxon>
        <taxon>Papilionoidea</taxon>
        <taxon>Nymphalidae</taxon>
        <taxon>Heliconiinae</taxon>
        <taxon>Argynnini</taxon>
        <taxon>Brenthis</taxon>
    </lineage>
</organism>
<reference evidence="2" key="1">
    <citation type="submission" date="2021-12" db="EMBL/GenBank/DDBJ databases">
        <authorList>
            <person name="Martin H S."/>
        </authorList>
    </citation>
    <scope>NUCLEOTIDE SEQUENCE</scope>
</reference>
<feature type="non-terminal residue" evidence="2">
    <location>
        <position position="176"/>
    </location>
</feature>
<evidence type="ECO:0000313" key="3">
    <source>
        <dbReference type="Proteomes" id="UP000838878"/>
    </source>
</evidence>
<protein>
    <submittedName>
        <fullName evidence="2">Uncharacterized protein</fullName>
    </submittedName>
</protein>